<evidence type="ECO:0000313" key="3">
    <source>
        <dbReference type="Proteomes" id="UP000593564"/>
    </source>
</evidence>
<feature type="domain" description="Reverse transcriptase Ty1/copia-type" evidence="1">
    <location>
        <begin position="1"/>
        <end position="42"/>
    </location>
</feature>
<reference evidence="3" key="1">
    <citation type="journal article" date="2020" name="Nat. Commun.">
        <title>Genome assembly of wild tea tree DASZ reveals pedigree and selection history of tea varieties.</title>
        <authorList>
            <person name="Zhang W."/>
            <person name="Zhang Y."/>
            <person name="Qiu H."/>
            <person name="Guo Y."/>
            <person name="Wan H."/>
            <person name="Zhang X."/>
            <person name="Scossa F."/>
            <person name="Alseekh S."/>
            <person name="Zhang Q."/>
            <person name="Wang P."/>
            <person name="Xu L."/>
            <person name="Schmidt M.H."/>
            <person name="Jia X."/>
            <person name="Li D."/>
            <person name="Zhu A."/>
            <person name="Guo F."/>
            <person name="Chen W."/>
            <person name="Ni D."/>
            <person name="Usadel B."/>
            <person name="Fernie A.R."/>
            <person name="Wen W."/>
        </authorList>
    </citation>
    <scope>NUCLEOTIDE SEQUENCE [LARGE SCALE GENOMIC DNA]</scope>
    <source>
        <strain evidence="3">cv. G240</strain>
    </source>
</reference>
<comment type="caution">
    <text evidence="2">The sequence shown here is derived from an EMBL/GenBank/DDBJ whole genome shotgun (WGS) entry which is preliminary data.</text>
</comment>
<dbReference type="AlphaFoldDB" id="A0A7J7FYP3"/>
<organism evidence="2 3">
    <name type="scientific">Camellia sinensis</name>
    <name type="common">Tea plant</name>
    <name type="synonym">Thea sinensis</name>
    <dbReference type="NCBI Taxonomy" id="4442"/>
    <lineage>
        <taxon>Eukaryota</taxon>
        <taxon>Viridiplantae</taxon>
        <taxon>Streptophyta</taxon>
        <taxon>Embryophyta</taxon>
        <taxon>Tracheophyta</taxon>
        <taxon>Spermatophyta</taxon>
        <taxon>Magnoliopsida</taxon>
        <taxon>eudicotyledons</taxon>
        <taxon>Gunneridae</taxon>
        <taxon>Pentapetalae</taxon>
        <taxon>asterids</taxon>
        <taxon>Ericales</taxon>
        <taxon>Theaceae</taxon>
        <taxon>Camellia</taxon>
    </lineage>
</organism>
<proteinExistence type="predicted"/>
<dbReference type="EMBL" id="JACBKZ010000014">
    <property type="protein sequence ID" value="KAF5933553.1"/>
    <property type="molecule type" value="Genomic_DNA"/>
</dbReference>
<keyword evidence="3" id="KW-1185">Reference proteome</keyword>
<dbReference type="Proteomes" id="UP000593564">
    <property type="component" value="Unassembled WGS sequence"/>
</dbReference>
<evidence type="ECO:0000259" key="1">
    <source>
        <dbReference type="Pfam" id="PF07727"/>
    </source>
</evidence>
<dbReference type="Pfam" id="PF07727">
    <property type="entry name" value="RVT_2"/>
    <property type="match status" value="1"/>
</dbReference>
<protein>
    <recommendedName>
        <fullName evidence="1">Reverse transcriptase Ty1/copia-type domain-containing protein</fullName>
    </recommendedName>
</protein>
<sequence>MDVKSAFLNGYLKEEAYVEQPKGFKDPKCPNHVYKLDKALYTAGLAEEVEFDAAAAGGEEDAIPPVPPRAFHDQLQHFEKAMTRRLDLLDARFDAFDGRLDQLEQTAVHTTSQLAHIISILQIQQPPPPPVVNSTSEVVDSTSGLINSEMMAW</sequence>
<name>A0A7J7FYP3_CAMSI</name>
<evidence type="ECO:0000313" key="2">
    <source>
        <dbReference type="EMBL" id="KAF5933553.1"/>
    </source>
</evidence>
<dbReference type="InterPro" id="IPR013103">
    <property type="entry name" value="RVT_2"/>
</dbReference>
<gene>
    <name evidence="2" type="ORF">HYC85_029724</name>
</gene>
<accession>A0A7J7FYP3</accession>
<reference evidence="2 3" key="2">
    <citation type="submission" date="2020-07" db="EMBL/GenBank/DDBJ databases">
        <title>Genome assembly of wild tea tree DASZ reveals pedigree and selection history of tea varieties.</title>
        <authorList>
            <person name="Zhang W."/>
        </authorList>
    </citation>
    <scope>NUCLEOTIDE SEQUENCE [LARGE SCALE GENOMIC DNA]</scope>
    <source>
        <strain evidence="3">cv. G240</strain>
        <tissue evidence="2">Leaf</tissue>
    </source>
</reference>